<dbReference type="InterPro" id="IPR049792">
    <property type="entry name" value="PA1414-like"/>
</dbReference>
<dbReference type="NCBIfam" id="NF041729">
    <property type="entry name" value="PA1414_fam"/>
    <property type="match status" value="1"/>
</dbReference>
<proteinExistence type="predicted"/>
<dbReference type="HOGENOM" id="CLU_211052_1_0_6"/>
<evidence type="ECO:0000313" key="1">
    <source>
        <dbReference type="EMBL" id="CDZ93099.1"/>
    </source>
</evidence>
<gene>
    <name evidence="1" type="ORF">BN1079_00379</name>
</gene>
<dbReference type="RefSeq" id="WP_265332984.1">
    <property type="nucleotide sequence ID" value="NZ_CCSF01000001.1"/>
</dbReference>
<evidence type="ECO:0000313" key="2">
    <source>
        <dbReference type="Proteomes" id="UP000053902"/>
    </source>
</evidence>
<dbReference type="AlphaFoldDB" id="A0A078LPS5"/>
<sequence length="41" mass="4730">MKAWLENVIWNLGVALGFIEPPRLQPIPVRAQRDKDASSRR</sequence>
<dbReference type="EMBL" id="CCSF01000001">
    <property type="protein sequence ID" value="CDZ93099.1"/>
    <property type="molecule type" value="Genomic_DNA"/>
</dbReference>
<dbReference type="STRING" id="1499686.BN1079_00379"/>
<keyword evidence="2" id="KW-1185">Reference proteome</keyword>
<reference evidence="1 2" key="1">
    <citation type="submission" date="2014-07" db="EMBL/GenBank/DDBJ databases">
        <authorList>
            <person name="Urmite Genomes Urmite Genomes"/>
        </authorList>
    </citation>
    <scope>NUCLEOTIDE SEQUENCE [LARGE SCALE GENOMIC DNA]</scope>
    <source>
        <strain evidence="1 2">20_BN</strain>
    </source>
</reference>
<organism evidence="1 2">
    <name type="scientific">Pseudomonas saudiphocaensis</name>
    <dbReference type="NCBI Taxonomy" id="1499686"/>
    <lineage>
        <taxon>Bacteria</taxon>
        <taxon>Pseudomonadati</taxon>
        <taxon>Pseudomonadota</taxon>
        <taxon>Gammaproteobacteria</taxon>
        <taxon>Pseudomonadales</taxon>
        <taxon>Pseudomonadaceae</taxon>
        <taxon>Pseudomonas</taxon>
    </lineage>
</organism>
<name>A0A078LPS5_9PSED</name>
<protein>
    <submittedName>
        <fullName evidence="1">Uncharacterized protein</fullName>
    </submittedName>
</protein>
<accession>A0A078LPS5</accession>
<dbReference type="Proteomes" id="UP000053902">
    <property type="component" value="Unassembled WGS sequence"/>
</dbReference>